<organism evidence="2 3">
    <name type="scientific">Bugula neritina</name>
    <name type="common">Brown bryozoan</name>
    <name type="synonym">Sertularia neritina</name>
    <dbReference type="NCBI Taxonomy" id="10212"/>
    <lineage>
        <taxon>Eukaryota</taxon>
        <taxon>Metazoa</taxon>
        <taxon>Spiralia</taxon>
        <taxon>Lophotrochozoa</taxon>
        <taxon>Bryozoa</taxon>
        <taxon>Gymnolaemata</taxon>
        <taxon>Cheilostomatida</taxon>
        <taxon>Flustrina</taxon>
        <taxon>Buguloidea</taxon>
        <taxon>Bugulidae</taxon>
        <taxon>Bugula</taxon>
    </lineage>
</organism>
<protein>
    <submittedName>
        <fullName evidence="2">Uncharacterized protein</fullName>
    </submittedName>
</protein>
<evidence type="ECO:0000313" key="2">
    <source>
        <dbReference type="EMBL" id="KAF6021865.1"/>
    </source>
</evidence>
<keyword evidence="3" id="KW-1185">Reference proteome</keyword>
<accession>A0A7J7J760</accession>
<gene>
    <name evidence="2" type="ORF">EB796_019830</name>
</gene>
<keyword evidence="1" id="KW-1133">Transmembrane helix</keyword>
<reference evidence="2" key="1">
    <citation type="submission" date="2020-06" db="EMBL/GenBank/DDBJ databases">
        <title>Draft genome of Bugula neritina, a colonial animal packing powerful symbionts and potential medicines.</title>
        <authorList>
            <person name="Rayko M."/>
        </authorList>
    </citation>
    <scope>NUCLEOTIDE SEQUENCE [LARGE SCALE GENOMIC DNA]</scope>
    <source>
        <strain evidence="2">Kwan_BN1</strain>
    </source>
</reference>
<evidence type="ECO:0000313" key="3">
    <source>
        <dbReference type="Proteomes" id="UP000593567"/>
    </source>
</evidence>
<feature type="transmembrane region" description="Helical" evidence="1">
    <location>
        <begin position="12"/>
        <end position="32"/>
    </location>
</feature>
<dbReference type="AlphaFoldDB" id="A0A7J7J760"/>
<feature type="transmembrane region" description="Helical" evidence="1">
    <location>
        <begin position="154"/>
        <end position="175"/>
    </location>
</feature>
<comment type="caution">
    <text evidence="2">The sequence shown here is derived from an EMBL/GenBank/DDBJ whole genome shotgun (WGS) entry which is preliminary data.</text>
</comment>
<dbReference type="PROSITE" id="PS51257">
    <property type="entry name" value="PROKAR_LIPOPROTEIN"/>
    <property type="match status" value="1"/>
</dbReference>
<proteinExistence type="predicted"/>
<keyword evidence="1" id="KW-0812">Transmembrane</keyword>
<name>A0A7J7J760_BUGNE</name>
<dbReference type="Proteomes" id="UP000593567">
    <property type="component" value="Unassembled WGS sequence"/>
</dbReference>
<evidence type="ECO:0000256" key="1">
    <source>
        <dbReference type="SAM" id="Phobius"/>
    </source>
</evidence>
<keyword evidence="1" id="KW-0472">Membrane</keyword>
<sequence>MRHYSASLLKVWLYLVLITRSCLLSTIPLATLSCKGRLSSFSYSDCQRTTIPGHDVACFLYEGLGYRPCSSICDGVEVKSYEGDKSYRNCEARCKLFLTRECIEVQQHSTLPAEATITRQETSLEHVTPSTADEYKLPKNSTKIVSSQTKTENIAIYLVIGIFGAFLSIIIVGVLRKKIGQGSRVRRRSLFERIKQAMCRLRPSDNAELGNAELAQAVHPSQVSEIMPTAYASEVADVPLIPDNIFHPVVNEEIGL</sequence>
<dbReference type="EMBL" id="VXIV02002946">
    <property type="protein sequence ID" value="KAF6021865.1"/>
    <property type="molecule type" value="Genomic_DNA"/>
</dbReference>